<protein>
    <recommendedName>
        <fullName evidence="4">Proteophosphoglycan ppg4</fullName>
    </recommendedName>
</protein>
<evidence type="ECO:0000256" key="1">
    <source>
        <dbReference type="SAM" id="MobiDB-lite"/>
    </source>
</evidence>
<proteinExistence type="predicted"/>
<dbReference type="EMBL" id="JBANMG010000002">
    <property type="protein sequence ID" value="KAK6957174.1"/>
    <property type="molecule type" value="Genomic_DNA"/>
</dbReference>
<feature type="compositionally biased region" description="Low complexity" evidence="1">
    <location>
        <begin position="121"/>
        <end position="143"/>
    </location>
</feature>
<comment type="caution">
    <text evidence="2">The sequence shown here is derived from an EMBL/GenBank/DDBJ whole genome shotgun (WGS) entry which is preliminary data.</text>
</comment>
<dbReference type="AlphaFoldDB" id="A0AAX6MXF0"/>
<feature type="compositionally biased region" description="Basic and acidic residues" evidence="1">
    <location>
        <begin position="159"/>
        <end position="179"/>
    </location>
</feature>
<feature type="region of interest" description="Disordered" evidence="1">
    <location>
        <begin position="28"/>
        <end position="102"/>
    </location>
</feature>
<name>A0AAX6MXF0_9PEZI</name>
<evidence type="ECO:0008006" key="4">
    <source>
        <dbReference type="Google" id="ProtNLM"/>
    </source>
</evidence>
<sequence>MRQRDQLTCRPPTAAQQKGAFHFANYTAKLSESQEDSHGQSVSAGLPPTNIAEDEGNLRFENDEVDNLNRGRSPPPQYPYSASEASASTSFSLTTSRPAPPPFSSLYAVDDHFKLAPTTCGPTSEAGASSATAAPAYAPSESAFDSPLERSTSFDDTVAETKRALPQDVKGESSQKVDDPNEPPPAYSEGYSPLLSFTYLMAAAGGASSIITQVQQGGPPVNAIGGKRREK</sequence>
<organism evidence="2 3">
    <name type="scientific">Daldinia eschscholtzii</name>
    <dbReference type="NCBI Taxonomy" id="292717"/>
    <lineage>
        <taxon>Eukaryota</taxon>
        <taxon>Fungi</taxon>
        <taxon>Dikarya</taxon>
        <taxon>Ascomycota</taxon>
        <taxon>Pezizomycotina</taxon>
        <taxon>Sordariomycetes</taxon>
        <taxon>Xylariomycetidae</taxon>
        <taxon>Xylariales</taxon>
        <taxon>Hypoxylaceae</taxon>
        <taxon>Daldinia</taxon>
    </lineage>
</organism>
<gene>
    <name evidence="2" type="ORF">Daesc_002460</name>
</gene>
<accession>A0AAX6MXF0</accession>
<evidence type="ECO:0000313" key="2">
    <source>
        <dbReference type="EMBL" id="KAK6957174.1"/>
    </source>
</evidence>
<evidence type="ECO:0000313" key="3">
    <source>
        <dbReference type="Proteomes" id="UP001369815"/>
    </source>
</evidence>
<feature type="compositionally biased region" description="Low complexity" evidence="1">
    <location>
        <begin position="81"/>
        <end position="96"/>
    </location>
</feature>
<reference evidence="2 3" key="1">
    <citation type="journal article" date="2024" name="Front Chem Biol">
        <title>Unveiling the potential of Daldinia eschscholtzii MFLUCC 19-0629 through bioactivity and bioinformatics studies for enhanced sustainable agriculture production.</title>
        <authorList>
            <person name="Brooks S."/>
            <person name="Weaver J.A."/>
            <person name="Klomchit A."/>
            <person name="Alharthi S.A."/>
            <person name="Onlamun T."/>
            <person name="Nurani R."/>
            <person name="Vong T.K."/>
            <person name="Alberti F."/>
            <person name="Greco C."/>
        </authorList>
    </citation>
    <scope>NUCLEOTIDE SEQUENCE [LARGE SCALE GENOMIC DNA]</scope>
    <source>
        <strain evidence="2">MFLUCC 19-0629</strain>
    </source>
</reference>
<keyword evidence="3" id="KW-1185">Reference proteome</keyword>
<dbReference type="Proteomes" id="UP001369815">
    <property type="component" value="Unassembled WGS sequence"/>
</dbReference>
<feature type="region of interest" description="Disordered" evidence="1">
    <location>
        <begin position="120"/>
        <end position="189"/>
    </location>
</feature>